<name>A0A6J5NXJ8_9CAUD</name>
<protein>
    <submittedName>
        <fullName evidence="1">Uncharacterized protein</fullName>
    </submittedName>
</protein>
<gene>
    <name evidence="1" type="ORF">UFOVP830_30</name>
</gene>
<reference evidence="1" key="1">
    <citation type="submission" date="2020-04" db="EMBL/GenBank/DDBJ databases">
        <authorList>
            <person name="Chiriac C."/>
            <person name="Salcher M."/>
            <person name="Ghai R."/>
            <person name="Kavagutti S V."/>
        </authorList>
    </citation>
    <scope>NUCLEOTIDE SEQUENCE</scope>
</reference>
<organism evidence="1">
    <name type="scientific">uncultured Caudovirales phage</name>
    <dbReference type="NCBI Taxonomy" id="2100421"/>
    <lineage>
        <taxon>Viruses</taxon>
        <taxon>Duplodnaviria</taxon>
        <taxon>Heunggongvirae</taxon>
        <taxon>Uroviricota</taxon>
        <taxon>Caudoviricetes</taxon>
        <taxon>Peduoviridae</taxon>
        <taxon>Maltschvirus</taxon>
        <taxon>Maltschvirus maltsch</taxon>
    </lineage>
</organism>
<accession>A0A6J5NXJ8</accession>
<evidence type="ECO:0000313" key="1">
    <source>
        <dbReference type="EMBL" id="CAB4164380.1"/>
    </source>
</evidence>
<dbReference type="EMBL" id="LR796761">
    <property type="protein sequence ID" value="CAB4164380.1"/>
    <property type="molecule type" value="Genomic_DNA"/>
</dbReference>
<sequence>MYALFEYNYDYYEFEWFCAVSTNKKLLAERYNEMPEDRKLRYPLITIKQRQEFKNAERSHYCIRKVEELK</sequence>
<proteinExistence type="predicted"/>